<sequence>MSKVLRKPSRYGTLHVAESRIRNMAKWAGIILFAAVINPTLYLVSIGIGVGSLIDANKGVDGVSYLTFLAPALLASAAIQGSSDEVVFPTMAGFKWERTFFGMRSTPITARQISLGIFLAAMVRTTISVVIYWVVLYLAGALESDTAWLAMPAALFAGAAMASVMLALAAKIENEDFFFMLVGRFIMIPMFLFSGTFYPLSQMPVFLQFFGWISPLWHATEIGRYLTYDYSISGPMLVTHIGVLAIMVVAGLTASFKIFATRLEK</sequence>
<evidence type="ECO:0000313" key="7">
    <source>
        <dbReference type="EMBL" id="CAB4604543.1"/>
    </source>
</evidence>
<feature type="transmembrane region" description="Helical" evidence="5">
    <location>
        <begin position="27"/>
        <end position="50"/>
    </location>
</feature>
<evidence type="ECO:0000259" key="6">
    <source>
        <dbReference type="PROSITE" id="PS51012"/>
    </source>
</evidence>
<dbReference type="InterPro" id="IPR047817">
    <property type="entry name" value="ABC2_TM_bact-type"/>
</dbReference>
<keyword evidence="2 5" id="KW-0812">Transmembrane</keyword>
<dbReference type="GO" id="GO:0140359">
    <property type="term" value="F:ABC-type transporter activity"/>
    <property type="evidence" value="ECO:0007669"/>
    <property type="project" value="InterPro"/>
</dbReference>
<accession>A0A6J6GX69</accession>
<organism evidence="7">
    <name type="scientific">freshwater metagenome</name>
    <dbReference type="NCBI Taxonomy" id="449393"/>
    <lineage>
        <taxon>unclassified sequences</taxon>
        <taxon>metagenomes</taxon>
        <taxon>ecological metagenomes</taxon>
    </lineage>
</organism>
<dbReference type="PRINTS" id="PR00164">
    <property type="entry name" value="ABC2TRNSPORT"/>
</dbReference>
<keyword evidence="3 5" id="KW-1133">Transmembrane helix</keyword>
<comment type="subcellular location">
    <subcellularLocation>
        <location evidence="1">Membrane</location>
        <topology evidence="1">Multi-pass membrane protein</topology>
    </subcellularLocation>
</comment>
<gene>
    <name evidence="7" type="ORF">UFOPK1852_00311</name>
</gene>
<evidence type="ECO:0000256" key="4">
    <source>
        <dbReference type="ARBA" id="ARBA00023136"/>
    </source>
</evidence>
<feature type="transmembrane region" description="Helical" evidence="5">
    <location>
        <begin position="177"/>
        <end position="200"/>
    </location>
</feature>
<feature type="domain" description="ABC transmembrane type-2" evidence="6">
    <location>
        <begin position="30"/>
        <end position="262"/>
    </location>
</feature>
<dbReference type="PIRSF" id="PIRSF006648">
    <property type="entry name" value="DrrB"/>
    <property type="match status" value="1"/>
</dbReference>
<dbReference type="InterPro" id="IPR051784">
    <property type="entry name" value="Nod_factor_ABC_transporter"/>
</dbReference>
<reference evidence="7" key="1">
    <citation type="submission" date="2020-05" db="EMBL/GenBank/DDBJ databases">
        <authorList>
            <person name="Chiriac C."/>
            <person name="Salcher M."/>
            <person name="Ghai R."/>
            <person name="Kavagutti S V."/>
        </authorList>
    </citation>
    <scope>NUCLEOTIDE SEQUENCE</scope>
</reference>
<evidence type="ECO:0000256" key="5">
    <source>
        <dbReference type="SAM" id="Phobius"/>
    </source>
</evidence>
<feature type="transmembrane region" description="Helical" evidence="5">
    <location>
        <begin position="147"/>
        <end position="170"/>
    </location>
</feature>
<dbReference type="GO" id="GO:0043190">
    <property type="term" value="C:ATP-binding cassette (ABC) transporter complex"/>
    <property type="evidence" value="ECO:0007669"/>
    <property type="project" value="InterPro"/>
</dbReference>
<dbReference type="Pfam" id="PF01061">
    <property type="entry name" value="ABC2_membrane"/>
    <property type="match status" value="1"/>
</dbReference>
<dbReference type="EMBL" id="CAEZUS010000032">
    <property type="protein sequence ID" value="CAB4604543.1"/>
    <property type="molecule type" value="Genomic_DNA"/>
</dbReference>
<evidence type="ECO:0000256" key="3">
    <source>
        <dbReference type="ARBA" id="ARBA00022989"/>
    </source>
</evidence>
<dbReference type="PANTHER" id="PTHR43229">
    <property type="entry name" value="NODULATION PROTEIN J"/>
    <property type="match status" value="1"/>
</dbReference>
<evidence type="ECO:0000256" key="1">
    <source>
        <dbReference type="ARBA" id="ARBA00004141"/>
    </source>
</evidence>
<feature type="transmembrane region" description="Helical" evidence="5">
    <location>
        <begin position="237"/>
        <end position="260"/>
    </location>
</feature>
<dbReference type="PROSITE" id="PS51012">
    <property type="entry name" value="ABC_TM2"/>
    <property type="match status" value="1"/>
</dbReference>
<keyword evidence="4 5" id="KW-0472">Membrane</keyword>
<dbReference type="AlphaFoldDB" id="A0A6J6GX69"/>
<protein>
    <submittedName>
        <fullName evidence="7">Unannotated protein</fullName>
    </submittedName>
</protein>
<dbReference type="InterPro" id="IPR013525">
    <property type="entry name" value="ABC2_TM"/>
</dbReference>
<proteinExistence type="predicted"/>
<dbReference type="PANTHER" id="PTHR43229:SF2">
    <property type="entry name" value="NODULATION PROTEIN J"/>
    <property type="match status" value="1"/>
</dbReference>
<feature type="transmembrane region" description="Helical" evidence="5">
    <location>
        <begin position="113"/>
        <end position="135"/>
    </location>
</feature>
<feature type="transmembrane region" description="Helical" evidence="5">
    <location>
        <begin position="62"/>
        <end position="79"/>
    </location>
</feature>
<evidence type="ECO:0000256" key="2">
    <source>
        <dbReference type="ARBA" id="ARBA00022692"/>
    </source>
</evidence>
<name>A0A6J6GX69_9ZZZZ</name>
<dbReference type="InterPro" id="IPR000412">
    <property type="entry name" value="ABC_2_transport"/>
</dbReference>